<dbReference type="PANTHER" id="PTHR10908:SF0">
    <property type="entry name" value="SEROTONIN N-ACETYLTRANSFERASE"/>
    <property type="match status" value="1"/>
</dbReference>
<evidence type="ECO:0000313" key="5">
    <source>
        <dbReference type="Proteomes" id="UP000001107"/>
    </source>
</evidence>
<evidence type="ECO:0000259" key="3">
    <source>
        <dbReference type="PROSITE" id="PS51186"/>
    </source>
</evidence>
<dbReference type="STRING" id="406327.Mevan_0500"/>
<dbReference type="AlphaFoldDB" id="A6UPI5"/>
<dbReference type="Pfam" id="PF00583">
    <property type="entry name" value="Acetyltransf_1"/>
    <property type="match status" value="1"/>
</dbReference>
<dbReference type="PROSITE" id="PS51186">
    <property type="entry name" value="GNAT"/>
    <property type="match status" value="1"/>
</dbReference>
<proteinExistence type="predicted"/>
<dbReference type="InterPro" id="IPR051635">
    <property type="entry name" value="SNAT-like"/>
</dbReference>
<dbReference type="RefSeq" id="WP_011972310.1">
    <property type="nucleotide sequence ID" value="NC_009634.1"/>
</dbReference>
<keyword evidence="1" id="KW-0808">Transferase</keyword>
<dbReference type="InterPro" id="IPR016181">
    <property type="entry name" value="Acyl_CoA_acyltransferase"/>
</dbReference>
<dbReference type="Gene3D" id="3.40.630.30">
    <property type="match status" value="1"/>
</dbReference>
<organism evidence="4 5">
    <name type="scientific">Methanococcus vannielii (strain ATCC 35089 / DSM 1224 / JCM 13029 / OCM 148 / SB)</name>
    <dbReference type="NCBI Taxonomy" id="406327"/>
    <lineage>
        <taxon>Archaea</taxon>
        <taxon>Methanobacteriati</taxon>
        <taxon>Methanobacteriota</taxon>
        <taxon>Methanomada group</taxon>
        <taxon>Methanococci</taxon>
        <taxon>Methanococcales</taxon>
        <taxon>Methanococcaceae</taxon>
        <taxon>Methanococcus</taxon>
    </lineage>
</organism>
<reference evidence="4" key="1">
    <citation type="submission" date="2007-06" db="EMBL/GenBank/DDBJ databases">
        <title>Complete sequence of Methanococcus vannielii SB.</title>
        <authorList>
            <consortium name="US DOE Joint Genome Institute"/>
            <person name="Copeland A."/>
            <person name="Lucas S."/>
            <person name="Lapidus A."/>
            <person name="Barry K."/>
            <person name="Glavina del Rio T."/>
            <person name="Dalin E."/>
            <person name="Tice H."/>
            <person name="Pitluck S."/>
            <person name="Chain P."/>
            <person name="Malfatti S."/>
            <person name="Shin M."/>
            <person name="Vergez L."/>
            <person name="Schmutz J."/>
            <person name="Larimer F."/>
            <person name="Land M."/>
            <person name="Hauser L."/>
            <person name="Kyrpides N."/>
            <person name="Anderson I."/>
            <person name="Sieprawska-Lupa M."/>
            <person name="Whitman W.B."/>
            <person name="Richardson P."/>
        </authorList>
    </citation>
    <scope>NUCLEOTIDE SEQUENCE [LARGE SCALE GENOMIC DNA]</scope>
    <source>
        <strain evidence="4">SB</strain>
    </source>
</reference>
<name>A6UPI5_METVS</name>
<dbReference type="PANTHER" id="PTHR10908">
    <property type="entry name" value="SEROTONIN N-ACETYLTRANSFERASE"/>
    <property type="match status" value="1"/>
</dbReference>
<accession>A6UPI5</accession>
<dbReference type="InterPro" id="IPR000182">
    <property type="entry name" value="GNAT_dom"/>
</dbReference>
<dbReference type="GeneID" id="5325579"/>
<keyword evidence="2" id="KW-0012">Acyltransferase</keyword>
<dbReference type="Proteomes" id="UP000001107">
    <property type="component" value="Chromosome"/>
</dbReference>
<dbReference type="SUPFAM" id="SSF55729">
    <property type="entry name" value="Acyl-CoA N-acyltransferases (Nat)"/>
    <property type="match status" value="1"/>
</dbReference>
<keyword evidence="5" id="KW-1185">Reference proteome</keyword>
<dbReference type="CDD" id="cd04301">
    <property type="entry name" value="NAT_SF"/>
    <property type="match status" value="1"/>
</dbReference>
<dbReference type="GO" id="GO:0008080">
    <property type="term" value="F:N-acetyltransferase activity"/>
    <property type="evidence" value="ECO:0007669"/>
    <property type="project" value="UniProtKB-ARBA"/>
</dbReference>
<evidence type="ECO:0000256" key="2">
    <source>
        <dbReference type="ARBA" id="ARBA00023315"/>
    </source>
</evidence>
<feature type="domain" description="N-acetyltransferase" evidence="3">
    <location>
        <begin position="7"/>
        <end position="178"/>
    </location>
</feature>
<protein>
    <submittedName>
        <fullName evidence="4">GCN5-related N-acetyltransferase</fullName>
    </submittedName>
</protein>
<gene>
    <name evidence="4" type="ordered locus">Mevan_0500</name>
</gene>
<dbReference type="KEGG" id="mvn:Mevan_0500"/>
<dbReference type="eggNOG" id="arCOG00833">
    <property type="taxonomic scope" value="Archaea"/>
</dbReference>
<sequence>MFFLEKIVIRTAKKEDIKKIMDIEHDSFSKNVFESESVILNRLLVFPDGFLVLEYGNEIFGYISSELWEYSKKIDEKMFDLDHDITSLHKNSGNELYISSIGVLKKYRGKGYGKLLFLELIEQITKKYLLKSMILTVSVNWAAAINLYEKNGFKEVFRIKEFFEDENNSDGIVMRKYL</sequence>
<dbReference type="EMBL" id="CP000742">
    <property type="protein sequence ID" value="ABR54407.1"/>
    <property type="molecule type" value="Genomic_DNA"/>
</dbReference>
<evidence type="ECO:0000256" key="1">
    <source>
        <dbReference type="ARBA" id="ARBA00022679"/>
    </source>
</evidence>
<dbReference type="HOGENOM" id="CLU_013985_26_0_2"/>
<evidence type="ECO:0000313" key="4">
    <source>
        <dbReference type="EMBL" id="ABR54407.1"/>
    </source>
</evidence>